<dbReference type="InterPro" id="IPR000644">
    <property type="entry name" value="CBS_dom"/>
</dbReference>
<keyword evidence="7 9" id="KW-0129">CBS domain</keyword>
<sequence>MEFLLDPSIWAGLLTLVVLEIVLGIDNLVFIAILADKLPPKQRDKARLIGLSLALIMRLGLLSLISWMVTLTRPLFSVGEFSFSGRDLILLVGGLFLLFKATMELHERLENRDHADGGNRGYASFWAVVLQIVVLDAVFSLDAVITAVGMVNNLAIMMTAVIIAMGVMLLASKPLTRFVNAHPTVVVLCLSFLLMIGLSLVAEGFGFHIPKGYLYAAIGFSILIELFNQIARVNFMRNQARKPMRERTAEAILRLMGGRRSQEANHAEGTEVAQILPQEAFKDEERYMINGVLTLASRSVRSIMTPRGDISWVDAARPVDEIRIQLLDTPHSLFPVCRGELDEIIGVVRAKELLVALEHGMDVATFAAATPPIIVPDTLDPINLLGVLRRAKGSFVVVTSEFGVVQGLITPLDVLEAIAGEFPDEDETPDIIADGEGWLVKGGTDLHSLQQLLDTQGLVDPDHDHATLAGLLIAQKGQLPRVGESIELPPLRFQILEATDYRIDLVRVTRERDAHDEESEA</sequence>
<dbReference type="InterPro" id="IPR044751">
    <property type="entry name" value="Ion_transp-like_CBS"/>
</dbReference>
<dbReference type="PROSITE" id="PS51371">
    <property type="entry name" value="CBS"/>
    <property type="match status" value="2"/>
</dbReference>
<keyword evidence="3" id="KW-1003">Cell membrane</keyword>
<evidence type="ECO:0000256" key="5">
    <source>
        <dbReference type="ARBA" id="ARBA00022737"/>
    </source>
</evidence>
<dbReference type="RefSeq" id="WP_034933192.1">
    <property type="nucleotide sequence ID" value="NZ_JFHN01000013.1"/>
</dbReference>
<feature type="transmembrane region" description="Helical" evidence="10">
    <location>
        <begin position="125"/>
        <end position="148"/>
    </location>
</feature>
<keyword evidence="5" id="KW-0677">Repeat</keyword>
<dbReference type="Pfam" id="PF03471">
    <property type="entry name" value="CorC_HlyC"/>
    <property type="match status" value="1"/>
</dbReference>
<dbReference type="STRING" id="69222.BG55_00810"/>
<evidence type="ECO:0000259" key="11">
    <source>
        <dbReference type="PROSITE" id="PS51371"/>
    </source>
</evidence>
<feature type="transmembrane region" description="Helical" evidence="10">
    <location>
        <begin position="154"/>
        <end position="172"/>
    </location>
</feature>
<dbReference type="SMART" id="SM01091">
    <property type="entry name" value="CorC_HlyC"/>
    <property type="match status" value="1"/>
</dbReference>
<evidence type="ECO:0000256" key="3">
    <source>
        <dbReference type="ARBA" id="ARBA00022475"/>
    </source>
</evidence>
<dbReference type="GO" id="GO:0050660">
    <property type="term" value="F:flavin adenine dinucleotide binding"/>
    <property type="evidence" value="ECO:0007669"/>
    <property type="project" value="InterPro"/>
</dbReference>
<gene>
    <name evidence="12" type="ORF">BG55_00810</name>
</gene>
<keyword evidence="8 10" id="KW-0472">Membrane</keyword>
<dbReference type="SUPFAM" id="SSF54631">
    <property type="entry name" value="CBS-domain pair"/>
    <property type="match status" value="1"/>
</dbReference>
<feature type="transmembrane region" description="Helical" evidence="10">
    <location>
        <begin position="213"/>
        <end position="235"/>
    </location>
</feature>
<dbReference type="InterPro" id="IPR036318">
    <property type="entry name" value="FAD-bd_PCMH-like_sf"/>
</dbReference>
<evidence type="ECO:0000256" key="4">
    <source>
        <dbReference type="ARBA" id="ARBA00022692"/>
    </source>
</evidence>
<dbReference type="Proteomes" id="UP000019918">
    <property type="component" value="Unassembled WGS sequence"/>
</dbReference>
<evidence type="ECO:0000256" key="7">
    <source>
        <dbReference type="ARBA" id="ARBA00023122"/>
    </source>
</evidence>
<name>A0A014NTW8_9GAMM</name>
<evidence type="ECO:0000256" key="6">
    <source>
        <dbReference type="ARBA" id="ARBA00022989"/>
    </source>
</evidence>
<feature type="transmembrane region" description="Helical" evidence="10">
    <location>
        <begin position="184"/>
        <end position="207"/>
    </location>
</feature>
<accession>A0A014NTW8</accession>
<comment type="caution">
    <text evidence="12">The sequence shown here is derived from an EMBL/GenBank/DDBJ whole genome shotgun (WGS) entry which is preliminary data.</text>
</comment>
<dbReference type="SUPFAM" id="SSF56176">
    <property type="entry name" value="FAD-binding/transporter-associated domain-like"/>
    <property type="match status" value="1"/>
</dbReference>
<keyword evidence="6 10" id="KW-1133">Transmembrane helix</keyword>
<organism evidence="12 13">
    <name type="scientific">Erwinia mallotivora</name>
    <dbReference type="NCBI Taxonomy" id="69222"/>
    <lineage>
        <taxon>Bacteria</taxon>
        <taxon>Pseudomonadati</taxon>
        <taxon>Pseudomonadota</taxon>
        <taxon>Gammaproteobacteria</taxon>
        <taxon>Enterobacterales</taxon>
        <taxon>Erwiniaceae</taxon>
        <taxon>Erwinia</taxon>
    </lineage>
</organism>
<evidence type="ECO:0000313" key="13">
    <source>
        <dbReference type="Proteomes" id="UP000019918"/>
    </source>
</evidence>
<protein>
    <submittedName>
        <fullName evidence="12">Membrane protein</fullName>
    </submittedName>
</protein>
<keyword evidence="13" id="KW-1185">Reference proteome</keyword>
<dbReference type="OrthoDB" id="9805314at2"/>
<comment type="subcellular location">
    <subcellularLocation>
        <location evidence="1">Cell membrane</location>
        <topology evidence="1">Multi-pass membrane protein</topology>
    </subcellularLocation>
</comment>
<dbReference type="Pfam" id="PF03741">
    <property type="entry name" value="TerC"/>
    <property type="match status" value="1"/>
</dbReference>
<feature type="domain" description="CBS" evidence="11">
    <location>
        <begin position="304"/>
        <end position="363"/>
    </location>
</feature>
<evidence type="ECO:0000256" key="2">
    <source>
        <dbReference type="ARBA" id="ARBA00006337"/>
    </source>
</evidence>
<comment type="similarity">
    <text evidence="2">Belongs to the UPF0053 family.</text>
</comment>
<evidence type="ECO:0000313" key="12">
    <source>
        <dbReference type="EMBL" id="EXU77280.1"/>
    </source>
</evidence>
<proteinExistence type="inferred from homology"/>
<dbReference type="Gene3D" id="3.30.465.10">
    <property type="match status" value="1"/>
</dbReference>
<dbReference type="GO" id="GO:0005886">
    <property type="term" value="C:plasma membrane"/>
    <property type="evidence" value="ECO:0007669"/>
    <property type="project" value="UniProtKB-SubCell"/>
</dbReference>
<reference evidence="12 13" key="1">
    <citation type="submission" date="2014-02" db="EMBL/GenBank/DDBJ databases">
        <title>Draft genome of Erwinia mallotivora strain BT-MARDI, a papaya dieback pathogen.</title>
        <authorList>
            <person name="Redzuan R."/>
            <person name="Abu Bakar N."/>
            <person name="Badrun R."/>
            <person name="Mohd Raih M.F."/>
            <person name="Rozano L."/>
            <person name="Mat Amin N."/>
        </authorList>
    </citation>
    <scope>NUCLEOTIDE SEQUENCE [LARGE SCALE GENOMIC DNA]</scope>
    <source>
        <strain evidence="12 13">BT-MARDI</strain>
    </source>
</reference>
<dbReference type="Gene3D" id="3.10.580.10">
    <property type="entry name" value="CBS-domain"/>
    <property type="match status" value="1"/>
</dbReference>
<dbReference type="PATRIC" id="fig|69222.5.peg.180"/>
<dbReference type="InterPro" id="IPR005170">
    <property type="entry name" value="Transptr-assoc_dom"/>
</dbReference>
<evidence type="ECO:0000256" key="10">
    <source>
        <dbReference type="SAM" id="Phobius"/>
    </source>
</evidence>
<feature type="transmembrane region" description="Helical" evidence="10">
    <location>
        <begin position="12"/>
        <end position="34"/>
    </location>
</feature>
<dbReference type="PANTHER" id="PTHR22777">
    <property type="entry name" value="HEMOLYSIN-RELATED"/>
    <property type="match status" value="1"/>
</dbReference>
<dbReference type="CDD" id="cd04590">
    <property type="entry name" value="CBS_pair_CorC_HlyC_assoc"/>
    <property type="match status" value="1"/>
</dbReference>
<dbReference type="PANTHER" id="PTHR22777:SF15">
    <property type="entry name" value="UPF0053 INNER MEMBRANE PROTEIN YOAE"/>
    <property type="match status" value="1"/>
</dbReference>
<evidence type="ECO:0000256" key="8">
    <source>
        <dbReference type="ARBA" id="ARBA00023136"/>
    </source>
</evidence>
<dbReference type="InterPro" id="IPR046342">
    <property type="entry name" value="CBS_dom_sf"/>
</dbReference>
<dbReference type="InterPro" id="IPR016169">
    <property type="entry name" value="FAD-bd_PCMH_sub2"/>
</dbReference>
<feature type="transmembrane region" description="Helical" evidence="10">
    <location>
        <begin position="46"/>
        <end position="68"/>
    </location>
</feature>
<dbReference type="InterPro" id="IPR005496">
    <property type="entry name" value="Integral_membrane_TerC"/>
</dbReference>
<dbReference type="EMBL" id="JFHN01000013">
    <property type="protein sequence ID" value="EXU77280.1"/>
    <property type="molecule type" value="Genomic_DNA"/>
</dbReference>
<dbReference type="AlphaFoldDB" id="A0A014NTW8"/>
<dbReference type="FunFam" id="3.10.580.10:FF:000008">
    <property type="entry name" value="Integral membrane protein TerC"/>
    <property type="match status" value="1"/>
</dbReference>
<feature type="transmembrane region" description="Helical" evidence="10">
    <location>
        <begin position="88"/>
        <end position="105"/>
    </location>
</feature>
<evidence type="ECO:0000256" key="1">
    <source>
        <dbReference type="ARBA" id="ARBA00004651"/>
    </source>
</evidence>
<keyword evidence="4 10" id="KW-0812">Transmembrane</keyword>
<evidence type="ECO:0000256" key="9">
    <source>
        <dbReference type="PROSITE-ProRule" id="PRU00703"/>
    </source>
</evidence>
<feature type="domain" description="CBS" evidence="11">
    <location>
        <begin position="368"/>
        <end position="425"/>
    </location>
</feature>